<organism evidence="1 2">
    <name type="scientific">Ceratopteris richardii</name>
    <name type="common">Triangle waterfern</name>
    <dbReference type="NCBI Taxonomy" id="49495"/>
    <lineage>
        <taxon>Eukaryota</taxon>
        <taxon>Viridiplantae</taxon>
        <taxon>Streptophyta</taxon>
        <taxon>Embryophyta</taxon>
        <taxon>Tracheophyta</taxon>
        <taxon>Polypodiopsida</taxon>
        <taxon>Polypodiidae</taxon>
        <taxon>Polypodiales</taxon>
        <taxon>Pteridineae</taxon>
        <taxon>Pteridaceae</taxon>
        <taxon>Parkerioideae</taxon>
        <taxon>Ceratopteris</taxon>
    </lineage>
</organism>
<keyword evidence="2" id="KW-1185">Reference proteome</keyword>
<dbReference type="EMBL" id="CM035411">
    <property type="protein sequence ID" value="KAH7434602.1"/>
    <property type="molecule type" value="Genomic_DNA"/>
</dbReference>
<gene>
    <name evidence="1" type="ORF">KP509_06G025500</name>
</gene>
<accession>A0A8T2UGJ3</accession>
<name>A0A8T2UGJ3_CERRI</name>
<dbReference type="Proteomes" id="UP000825935">
    <property type="component" value="Chromosome 6"/>
</dbReference>
<dbReference type="AlphaFoldDB" id="A0A8T2UGJ3"/>
<evidence type="ECO:0000313" key="2">
    <source>
        <dbReference type="Proteomes" id="UP000825935"/>
    </source>
</evidence>
<protein>
    <submittedName>
        <fullName evidence="1">Uncharacterized protein</fullName>
    </submittedName>
</protein>
<evidence type="ECO:0000313" key="1">
    <source>
        <dbReference type="EMBL" id="KAH7434602.1"/>
    </source>
</evidence>
<comment type="caution">
    <text evidence="1">The sequence shown here is derived from an EMBL/GenBank/DDBJ whole genome shotgun (WGS) entry which is preliminary data.</text>
</comment>
<proteinExistence type="predicted"/>
<reference evidence="1" key="1">
    <citation type="submission" date="2021-08" db="EMBL/GenBank/DDBJ databases">
        <title>WGS assembly of Ceratopteris richardii.</title>
        <authorList>
            <person name="Marchant D.B."/>
            <person name="Chen G."/>
            <person name="Jenkins J."/>
            <person name="Shu S."/>
            <person name="Leebens-Mack J."/>
            <person name="Grimwood J."/>
            <person name="Schmutz J."/>
            <person name="Soltis P."/>
            <person name="Soltis D."/>
            <person name="Chen Z.-H."/>
        </authorList>
    </citation>
    <scope>NUCLEOTIDE SEQUENCE</scope>
    <source>
        <strain evidence="1">Whitten #5841</strain>
        <tissue evidence="1">Leaf</tissue>
    </source>
</reference>
<dbReference type="OrthoDB" id="1741262at2759"/>
<sequence>MRTVVSKEWSDLHDIGAPKFISFSRMVRDDKWWTEADIFIKSIRPIYLVLRLTNMERSTIGLLYEFMDRIGESFQKNTILSSDRLEQLRSIWNQRCDWFHRLVHALAHVLHPLWRSEEQESNEELVRNISDFFSRLASDDLSMIRKLEDEFLLFREHSLSFGGPTTRLCETKL</sequence>